<dbReference type="PANTHER" id="PTHR42792">
    <property type="entry name" value="FLAGELLIN"/>
    <property type="match status" value="1"/>
</dbReference>
<keyword evidence="7" id="KW-0282">Flagellum</keyword>
<keyword evidence="7" id="KW-0969">Cilium</keyword>
<keyword evidence="8" id="KW-1185">Reference proteome</keyword>
<dbReference type="GO" id="GO:0009288">
    <property type="term" value="C:bacterial-type flagellum"/>
    <property type="evidence" value="ECO:0007669"/>
    <property type="project" value="UniProtKB-SubCell"/>
</dbReference>
<evidence type="ECO:0000259" key="6">
    <source>
        <dbReference type="Pfam" id="PF00700"/>
    </source>
</evidence>
<dbReference type="EMBL" id="JACHFH010000003">
    <property type="protein sequence ID" value="MBB5335250.1"/>
    <property type="molecule type" value="Genomic_DNA"/>
</dbReference>
<dbReference type="AlphaFoldDB" id="A0A840UGD7"/>
<name>A0A840UGD7_9FIRM</name>
<gene>
    <name evidence="7" type="ORF">HNR32_000370</name>
</gene>
<accession>A0A840UGD7</accession>
<dbReference type="GO" id="GO:0005576">
    <property type="term" value="C:extracellular region"/>
    <property type="evidence" value="ECO:0007669"/>
    <property type="project" value="UniProtKB-SubCell"/>
</dbReference>
<dbReference type="InterPro" id="IPR001029">
    <property type="entry name" value="Flagellin_N"/>
</dbReference>
<reference evidence="7 8" key="1">
    <citation type="submission" date="2020-08" db="EMBL/GenBank/DDBJ databases">
        <title>Genomic Encyclopedia of Type Strains, Phase IV (KMG-IV): sequencing the most valuable type-strain genomes for metagenomic binning, comparative biology and taxonomic classification.</title>
        <authorList>
            <person name="Goeker M."/>
        </authorList>
    </citation>
    <scope>NUCLEOTIDE SEQUENCE [LARGE SCALE GENOMIC DNA]</scope>
    <source>
        <strain evidence="7 8">DSM 24661</strain>
    </source>
</reference>
<dbReference type="Gene3D" id="1.20.1330.10">
    <property type="entry name" value="f41 fragment of flagellin, N-terminal domain"/>
    <property type="match status" value="2"/>
</dbReference>
<keyword evidence="7" id="KW-0966">Cell projection</keyword>
<evidence type="ECO:0000256" key="3">
    <source>
        <dbReference type="ARBA" id="ARBA00023143"/>
    </source>
</evidence>
<dbReference type="Pfam" id="PF00669">
    <property type="entry name" value="Flagellin_N"/>
    <property type="match status" value="1"/>
</dbReference>
<keyword evidence="3 4" id="KW-0975">Bacterial flagellum</keyword>
<dbReference type="PRINTS" id="PR00207">
    <property type="entry name" value="FLAGELLIN"/>
</dbReference>
<evidence type="ECO:0000313" key="8">
    <source>
        <dbReference type="Proteomes" id="UP000559117"/>
    </source>
</evidence>
<evidence type="ECO:0000256" key="4">
    <source>
        <dbReference type="RuleBase" id="RU362073"/>
    </source>
</evidence>
<dbReference type="Pfam" id="PF00700">
    <property type="entry name" value="Flagellin_C"/>
    <property type="match status" value="1"/>
</dbReference>
<comment type="similarity">
    <text evidence="1 4">Belongs to the bacterial flagellin family.</text>
</comment>
<dbReference type="PANTHER" id="PTHR42792:SF2">
    <property type="entry name" value="FLAGELLIN"/>
    <property type="match status" value="1"/>
</dbReference>
<dbReference type="SUPFAM" id="SSF64518">
    <property type="entry name" value="Phase 1 flagellin"/>
    <property type="match status" value="1"/>
</dbReference>
<sequence>MILTNGLGGIATASVLRQLDSNLKKSLKNAAEISSGKKINSAKDDPSGYHISEEMKKQIRSLDQCNDNSKKGQTMIDTASGGIDQQIAIMRNLKKLALDAANDSNSPADRKIIQEHANQLFAESENIAQTTQYNGQYLLNKSSFSREDTSFNPNTPYRAIPNSTPVLQQAAANGGSYTPAQGHYTAITISPIANTYDPASVGKGTTLTSLPTAGDIVWDNNNNTYGRVTLNSTDNALYISSAAGDTLIEVNGTTNGSYPTAASTNVSTIADYPANTANPAIGSTVAASAAPIFDNSTPPNVTTNIYTVANEPGTNALSYFTPDGSTSIISLDFSNLFSTITSIPGDLNGLGFSFDCGGCNQYVTIMFDSSTASSSLYGSTDPSAEEAICYKIGVQNVTDSQSLLETVFNGITTANSRNNNASLPNSNNLTTEIAGRHNISLNYYAPDQFTISKDGPTATFNNGIEGSLETTDYYKPTQTLSLQTGTNSSQYTNVKVPNTTLAALFPDYSDHWDTEPQSSDYPNPWPEEYADLSDAEKQSKWRKEVWPYPTDNTQDLSTAFLTRENAGKFIDTTDQSLKYLIHSSTLTGAESNRLNYTEDNLTTASTNTTASMSTITDTNMAKAMTEYTKNTILGQAAQAMLAHANTNASNILSLLQ</sequence>
<dbReference type="Gene3D" id="3.30.70.2120">
    <property type="match status" value="1"/>
</dbReference>
<feature type="domain" description="Flagellin N-terminal" evidence="5">
    <location>
        <begin position="11"/>
        <end position="142"/>
    </location>
</feature>
<organism evidence="7 8">
    <name type="scientific">Pectinatus brassicae</name>
    <dbReference type="NCBI Taxonomy" id="862415"/>
    <lineage>
        <taxon>Bacteria</taxon>
        <taxon>Bacillati</taxon>
        <taxon>Bacillota</taxon>
        <taxon>Negativicutes</taxon>
        <taxon>Selenomonadales</taxon>
        <taxon>Selenomonadaceae</taxon>
        <taxon>Pectinatus</taxon>
    </lineage>
</organism>
<comment type="caution">
    <text evidence="7">The sequence shown here is derived from an EMBL/GenBank/DDBJ whole genome shotgun (WGS) entry which is preliminary data.</text>
</comment>
<keyword evidence="4" id="KW-0964">Secreted</keyword>
<evidence type="ECO:0000256" key="2">
    <source>
        <dbReference type="ARBA" id="ARBA00020110"/>
    </source>
</evidence>
<dbReference type="GO" id="GO:0005198">
    <property type="term" value="F:structural molecule activity"/>
    <property type="evidence" value="ECO:0007669"/>
    <property type="project" value="UniProtKB-UniRule"/>
</dbReference>
<dbReference type="InterPro" id="IPR001492">
    <property type="entry name" value="Flagellin"/>
</dbReference>
<comment type="function">
    <text evidence="4">Flagellin is the subunit protein which polymerizes to form the filaments of bacterial flagella.</text>
</comment>
<dbReference type="InterPro" id="IPR046358">
    <property type="entry name" value="Flagellin_C"/>
</dbReference>
<comment type="subcellular location">
    <subcellularLocation>
        <location evidence="4">Secreted</location>
    </subcellularLocation>
    <subcellularLocation>
        <location evidence="4">Bacterial flagellum</location>
    </subcellularLocation>
</comment>
<feature type="domain" description="Flagellin C-terminal" evidence="6">
    <location>
        <begin position="571"/>
        <end position="655"/>
    </location>
</feature>
<dbReference type="RefSeq" id="WP_183859076.1">
    <property type="nucleotide sequence ID" value="NZ_JACHFH010000003.1"/>
</dbReference>
<evidence type="ECO:0000259" key="5">
    <source>
        <dbReference type="Pfam" id="PF00669"/>
    </source>
</evidence>
<proteinExistence type="inferred from homology"/>
<evidence type="ECO:0000313" key="7">
    <source>
        <dbReference type="EMBL" id="MBB5335250.1"/>
    </source>
</evidence>
<dbReference type="Proteomes" id="UP000559117">
    <property type="component" value="Unassembled WGS sequence"/>
</dbReference>
<evidence type="ECO:0000256" key="1">
    <source>
        <dbReference type="ARBA" id="ARBA00005709"/>
    </source>
</evidence>
<protein>
    <recommendedName>
        <fullName evidence="2 4">Flagellin</fullName>
    </recommendedName>
</protein>